<dbReference type="AlphaFoldDB" id="A0A518E3K3"/>
<dbReference type="SUPFAM" id="SSF53067">
    <property type="entry name" value="Actin-like ATPase domain"/>
    <property type="match status" value="1"/>
</dbReference>
<name>A0A518E3K3_9BACT</name>
<dbReference type="GO" id="GO:0004340">
    <property type="term" value="F:glucokinase activity"/>
    <property type="evidence" value="ECO:0007669"/>
    <property type="project" value="UniProtKB-EC"/>
</dbReference>
<organism evidence="2 3">
    <name type="scientific">Lignipirellula cremea</name>
    <dbReference type="NCBI Taxonomy" id="2528010"/>
    <lineage>
        <taxon>Bacteria</taxon>
        <taxon>Pseudomonadati</taxon>
        <taxon>Planctomycetota</taxon>
        <taxon>Planctomycetia</taxon>
        <taxon>Pirellulales</taxon>
        <taxon>Pirellulaceae</taxon>
        <taxon>Lignipirellula</taxon>
    </lineage>
</organism>
<evidence type="ECO:0000313" key="2">
    <source>
        <dbReference type="EMBL" id="QDU98669.1"/>
    </source>
</evidence>
<gene>
    <name evidence="2" type="primary">glkA</name>
    <name evidence="2" type="ORF">Pla8534_65410</name>
</gene>
<dbReference type="Pfam" id="PF00480">
    <property type="entry name" value="ROK"/>
    <property type="match status" value="1"/>
</dbReference>
<comment type="similarity">
    <text evidence="1">Belongs to the ROK (NagC/XylR) family.</text>
</comment>
<protein>
    <submittedName>
        <fullName evidence="2">Glucokinase</fullName>
        <ecNumber evidence="2">2.7.1.2</ecNumber>
    </submittedName>
</protein>
<dbReference type="PANTHER" id="PTHR18964:SF149">
    <property type="entry name" value="BIFUNCTIONAL UDP-N-ACETYLGLUCOSAMINE 2-EPIMERASE_N-ACETYLMANNOSAMINE KINASE"/>
    <property type="match status" value="1"/>
</dbReference>
<dbReference type="OrthoDB" id="9795247at2"/>
<dbReference type="InterPro" id="IPR000600">
    <property type="entry name" value="ROK"/>
</dbReference>
<keyword evidence="2" id="KW-0808">Transferase</keyword>
<sequence>MQRVLAGVDLGGTSIKAAIADESGAVLAQRSAPTESHRGPLAVLTIIGDLVETLAAEAGAQVQAIGVGVPGLIDIDSGVTRFLPNFTTHWRNVPVGPTLAKRFDCPVRLLNDVRTATLGELRFGHGKERPHLTLLFFALGTGVGGGVVVDGVLRRGPLGAAGELGHMVMEPQGAPCGCGSRGCLETISSGPAIAAEGVRLLRTGMAPKLHELVGGNADRISTKEMAEAAAEGDNHVALAITRAAEVLGLAAANLVSALHPDLVVLGGGVAEMGEPIFGPVRRVIREQVKMFPTDNVQVEPSLLKDKAGVLGAIALAQEAAAEAAQND</sequence>
<dbReference type="InterPro" id="IPR043129">
    <property type="entry name" value="ATPase_NBD"/>
</dbReference>
<dbReference type="Proteomes" id="UP000317648">
    <property type="component" value="Chromosome"/>
</dbReference>
<dbReference type="PANTHER" id="PTHR18964">
    <property type="entry name" value="ROK (REPRESSOR, ORF, KINASE) FAMILY"/>
    <property type="match status" value="1"/>
</dbReference>
<dbReference type="PROSITE" id="PS01125">
    <property type="entry name" value="ROK"/>
    <property type="match status" value="1"/>
</dbReference>
<accession>A0A518E3K3</accession>
<dbReference type="KEGG" id="lcre:Pla8534_65410"/>
<dbReference type="EMBL" id="CP036433">
    <property type="protein sequence ID" value="QDU98669.1"/>
    <property type="molecule type" value="Genomic_DNA"/>
</dbReference>
<reference evidence="2 3" key="1">
    <citation type="submission" date="2019-02" db="EMBL/GenBank/DDBJ databases">
        <title>Deep-cultivation of Planctomycetes and their phenomic and genomic characterization uncovers novel biology.</title>
        <authorList>
            <person name="Wiegand S."/>
            <person name="Jogler M."/>
            <person name="Boedeker C."/>
            <person name="Pinto D."/>
            <person name="Vollmers J."/>
            <person name="Rivas-Marin E."/>
            <person name="Kohn T."/>
            <person name="Peeters S.H."/>
            <person name="Heuer A."/>
            <person name="Rast P."/>
            <person name="Oberbeckmann S."/>
            <person name="Bunk B."/>
            <person name="Jeske O."/>
            <person name="Meyerdierks A."/>
            <person name="Storesund J.E."/>
            <person name="Kallscheuer N."/>
            <person name="Luecker S."/>
            <person name="Lage O.M."/>
            <person name="Pohl T."/>
            <person name="Merkel B.J."/>
            <person name="Hornburger P."/>
            <person name="Mueller R.-W."/>
            <person name="Bruemmer F."/>
            <person name="Labrenz M."/>
            <person name="Spormann A.M."/>
            <person name="Op den Camp H."/>
            <person name="Overmann J."/>
            <person name="Amann R."/>
            <person name="Jetten M.S.M."/>
            <person name="Mascher T."/>
            <person name="Medema M.H."/>
            <person name="Devos D.P."/>
            <person name="Kaster A.-K."/>
            <person name="Ovreas L."/>
            <person name="Rohde M."/>
            <person name="Galperin M.Y."/>
            <person name="Jogler C."/>
        </authorList>
    </citation>
    <scope>NUCLEOTIDE SEQUENCE [LARGE SCALE GENOMIC DNA]</scope>
    <source>
        <strain evidence="2 3">Pla85_3_4</strain>
    </source>
</reference>
<dbReference type="InterPro" id="IPR049874">
    <property type="entry name" value="ROK_cs"/>
</dbReference>
<dbReference type="EC" id="2.7.1.2" evidence="2"/>
<evidence type="ECO:0000313" key="3">
    <source>
        <dbReference type="Proteomes" id="UP000317648"/>
    </source>
</evidence>
<dbReference type="Gene3D" id="3.30.420.40">
    <property type="match status" value="2"/>
</dbReference>
<evidence type="ECO:0000256" key="1">
    <source>
        <dbReference type="ARBA" id="ARBA00006479"/>
    </source>
</evidence>
<keyword evidence="2" id="KW-0418">Kinase</keyword>
<keyword evidence="3" id="KW-1185">Reference proteome</keyword>
<proteinExistence type="inferred from homology"/>
<dbReference type="RefSeq" id="WP_145058112.1">
    <property type="nucleotide sequence ID" value="NZ_CP036433.1"/>
</dbReference>